<dbReference type="Pfam" id="PF12796">
    <property type="entry name" value="Ank_2"/>
    <property type="match status" value="1"/>
</dbReference>
<evidence type="ECO:0000313" key="5">
    <source>
        <dbReference type="EMBL" id="KAK6169877.1"/>
    </source>
</evidence>
<dbReference type="SUPFAM" id="SSF48403">
    <property type="entry name" value="Ankyrin repeat"/>
    <property type="match status" value="1"/>
</dbReference>
<dbReference type="InterPro" id="IPR001496">
    <property type="entry name" value="SOCS_box"/>
</dbReference>
<accession>A0AAN8J504</accession>
<gene>
    <name evidence="5" type="ORF">SNE40_020850</name>
</gene>
<feature type="repeat" description="ANK" evidence="3">
    <location>
        <begin position="124"/>
        <end position="156"/>
    </location>
</feature>
<organism evidence="5 6">
    <name type="scientific">Patella caerulea</name>
    <name type="common">Rayed Mediterranean limpet</name>
    <dbReference type="NCBI Taxonomy" id="87958"/>
    <lineage>
        <taxon>Eukaryota</taxon>
        <taxon>Metazoa</taxon>
        <taxon>Spiralia</taxon>
        <taxon>Lophotrochozoa</taxon>
        <taxon>Mollusca</taxon>
        <taxon>Gastropoda</taxon>
        <taxon>Patellogastropoda</taxon>
        <taxon>Patelloidea</taxon>
        <taxon>Patellidae</taxon>
        <taxon>Patella</taxon>
    </lineage>
</organism>
<dbReference type="InterPro" id="IPR002110">
    <property type="entry name" value="Ankyrin_rpt"/>
</dbReference>
<sequence length="342" mass="39445">MESKDYPSSTYNELMTVAVRRDFREGAELLQSKGGLLDKYYIYKCLEENNPRVLKYILEHKILLLSEPNIYSTPTSNKQLKHVETCALHYCIRGSIFHREPDKVLDCVQLLLEAGADINMSDNNGRTAFMEAARACNRSGLQCLLDAGADVTKTDTDENSAIHNVMFGNRHIYNRKWINCLKLLLINKCHESLDAPGENGQTLFKLLLDNHESNLLWYLVTENCSLEGLDLDRVKDKLRFPDTLMLSKILFESGASNRQIEALIRRSYLDNKQSQMQAFHDFWKSRNLQSRCRREIRKCIGSGIRSKITQLGLPPLLQDYVIMKDLIPEKYFTLVMEDTDDH</sequence>
<protein>
    <recommendedName>
        <fullName evidence="4">SOCS box domain-containing protein</fullName>
    </recommendedName>
</protein>
<dbReference type="CDD" id="cd03587">
    <property type="entry name" value="SOCS"/>
    <property type="match status" value="1"/>
</dbReference>
<dbReference type="EMBL" id="JAZGQO010000015">
    <property type="protein sequence ID" value="KAK6169877.1"/>
    <property type="molecule type" value="Genomic_DNA"/>
</dbReference>
<keyword evidence="1" id="KW-0677">Repeat</keyword>
<name>A0AAN8J504_PATCE</name>
<evidence type="ECO:0000313" key="6">
    <source>
        <dbReference type="Proteomes" id="UP001347796"/>
    </source>
</evidence>
<dbReference type="PROSITE" id="PS50225">
    <property type="entry name" value="SOCS"/>
    <property type="match status" value="1"/>
</dbReference>
<dbReference type="AlphaFoldDB" id="A0AAN8J504"/>
<dbReference type="Pfam" id="PF07525">
    <property type="entry name" value="SOCS_box"/>
    <property type="match status" value="1"/>
</dbReference>
<evidence type="ECO:0000256" key="1">
    <source>
        <dbReference type="ARBA" id="ARBA00022737"/>
    </source>
</evidence>
<comment type="caution">
    <text evidence="5">The sequence shown here is derived from an EMBL/GenBank/DDBJ whole genome shotgun (WGS) entry which is preliminary data.</text>
</comment>
<evidence type="ECO:0000256" key="3">
    <source>
        <dbReference type="PROSITE-ProRule" id="PRU00023"/>
    </source>
</evidence>
<dbReference type="SUPFAM" id="SSF158235">
    <property type="entry name" value="SOCS box-like"/>
    <property type="match status" value="1"/>
</dbReference>
<dbReference type="SMART" id="SM00248">
    <property type="entry name" value="ANK"/>
    <property type="match status" value="3"/>
</dbReference>
<dbReference type="InterPro" id="IPR051637">
    <property type="entry name" value="Ank_repeat_dom-contain_49"/>
</dbReference>
<dbReference type="InterPro" id="IPR036770">
    <property type="entry name" value="Ankyrin_rpt-contain_sf"/>
</dbReference>
<dbReference type="GO" id="GO:0035556">
    <property type="term" value="P:intracellular signal transduction"/>
    <property type="evidence" value="ECO:0007669"/>
    <property type="project" value="InterPro"/>
</dbReference>
<dbReference type="InterPro" id="IPR036036">
    <property type="entry name" value="SOCS_box-like_dom_sf"/>
</dbReference>
<dbReference type="Gene3D" id="1.25.40.20">
    <property type="entry name" value="Ankyrin repeat-containing domain"/>
    <property type="match status" value="1"/>
</dbReference>
<evidence type="ECO:0000259" key="4">
    <source>
        <dbReference type="PROSITE" id="PS50225"/>
    </source>
</evidence>
<proteinExistence type="predicted"/>
<dbReference type="Gene3D" id="1.10.750.20">
    <property type="entry name" value="SOCS box"/>
    <property type="match status" value="1"/>
</dbReference>
<keyword evidence="6" id="KW-1185">Reference proteome</keyword>
<dbReference type="PROSITE" id="PS50088">
    <property type="entry name" value="ANK_REPEAT"/>
    <property type="match status" value="1"/>
</dbReference>
<evidence type="ECO:0000256" key="2">
    <source>
        <dbReference type="ARBA" id="ARBA00023043"/>
    </source>
</evidence>
<dbReference type="PANTHER" id="PTHR24180:SF45">
    <property type="entry name" value="POLY [ADP-RIBOSE] POLYMERASE TANKYRASE"/>
    <property type="match status" value="1"/>
</dbReference>
<keyword evidence="2 3" id="KW-0040">ANK repeat</keyword>
<dbReference type="Proteomes" id="UP001347796">
    <property type="component" value="Unassembled WGS sequence"/>
</dbReference>
<feature type="domain" description="SOCS box" evidence="4">
    <location>
        <begin position="284"/>
        <end position="321"/>
    </location>
</feature>
<reference evidence="5 6" key="1">
    <citation type="submission" date="2024-01" db="EMBL/GenBank/DDBJ databases">
        <title>The genome of the rayed Mediterranean limpet Patella caerulea (Linnaeus, 1758).</title>
        <authorList>
            <person name="Anh-Thu Weber A."/>
            <person name="Halstead-Nussloch G."/>
        </authorList>
    </citation>
    <scope>NUCLEOTIDE SEQUENCE [LARGE SCALE GENOMIC DNA]</scope>
    <source>
        <strain evidence="5">AATW-2023a</strain>
        <tissue evidence="5">Whole specimen</tissue>
    </source>
</reference>
<dbReference type="PANTHER" id="PTHR24180">
    <property type="entry name" value="CYCLIN-DEPENDENT KINASE INHIBITOR 2C-RELATED"/>
    <property type="match status" value="1"/>
</dbReference>